<evidence type="ECO:0000313" key="3">
    <source>
        <dbReference type="Proteomes" id="UP000717996"/>
    </source>
</evidence>
<accession>A0A9P6XX30</accession>
<proteinExistence type="predicted"/>
<dbReference type="AlphaFoldDB" id="A0A9P6XX30"/>
<dbReference type="Pfam" id="PF00078">
    <property type="entry name" value="RVT_1"/>
    <property type="match status" value="1"/>
</dbReference>
<dbReference type="PROSITE" id="PS50878">
    <property type="entry name" value="RT_POL"/>
    <property type="match status" value="1"/>
</dbReference>
<dbReference type="PANTHER" id="PTHR19446">
    <property type="entry name" value="REVERSE TRANSCRIPTASES"/>
    <property type="match status" value="1"/>
</dbReference>
<protein>
    <recommendedName>
        <fullName evidence="1">Reverse transcriptase domain-containing protein</fullName>
    </recommendedName>
</protein>
<reference evidence="2" key="1">
    <citation type="journal article" date="2020" name="Microb. Genom.">
        <title>Genetic diversity of clinical and environmental Mucorales isolates obtained from an investigation of mucormycosis cases among solid organ transplant recipients.</title>
        <authorList>
            <person name="Nguyen M.H."/>
            <person name="Kaul D."/>
            <person name="Muto C."/>
            <person name="Cheng S.J."/>
            <person name="Richter R.A."/>
            <person name="Bruno V.M."/>
            <person name="Liu G."/>
            <person name="Beyhan S."/>
            <person name="Sundermann A.J."/>
            <person name="Mounaud S."/>
            <person name="Pasculle A.W."/>
            <person name="Nierman W.C."/>
            <person name="Driscoll E."/>
            <person name="Cumbie R."/>
            <person name="Clancy C.J."/>
            <person name="Dupont C.L."/>
        </authorList>
    </citation>
    <scope>NUCLEOTIDE SEQUENCE</scope>
    <source>
        <strain evidence="2">GL16</strain>
    </source>
</reference>
<dbReference type="EMBL" id="JAANIT010003451">
    <property type="protein sequence ID" value="KAG1534093.1"/>
    <property type="molecule type" value="Genomic_DNA"/>
</dbReference>
<name>A0A9P6XX30_RHIOR</name>
<organism evidence="2 3">
    <name type="scientific">Rhizopus oryzae</name>
    <name type="common">Mucormycosis agent</name>
    <name type="synonym">Rhizopus arrhizus var. delemar</name>
    <dbReference type="NCBI Taxonomy" id="64495"/>
    <lineage>
        <taxon>Eukaryota</taxon>
        <taxon>Fungi</taxon>
        <taxon>Fungi incertae sedis</taxon>
        <taxon>Mucoromycota</taxon>
        <taxon>Mucoromycotina</taxon>
        <taxon>Mucoromycetes</taxon>
        <taxon>Mucorales</taxon>
        <taxon>Mucorineae</taxon>
        <taxon>Rhizopodaceae</taxon>
        <taxon>Rhizopus</taxon>
    </lineage>
</organism>
<dbReference type="InterPro" id="IPR043502">
    <property type="entry name" value="DNA/RNA_pol_sf"/>
</dbReference>
<feature type="domain" description="Reverse transcriptase" evidence="1">
    <location>
        <begin position="59"/>
        <end position="328"/>
    </location>
</feature>
<comment type="caution">
    <text evidence="2">The sequence shown here is derived from an EMBL/GenBank/DDBJ whole genome shotgun (WGS) entry which is preliminary data.</text>
</comment>
<dbReference type="SUPFAM" id="SSF56672">
    <property type="entry name" value="DNA/RNA polymerases"/>
    <property type="match status" value="1"/>
</dbReference>
<evidence type="ECO:0000313" key="2">
    <source>
        <dbReference type="EMBL" id="KAG1534093.1"/>
    </source>
</evidence>
<dbReference type="InterPro" id="IPR000477">
    <property type="entry name" value="RT_dom"/>
</dbReference>
<dbReference type="CDD" id="cd01650">
    <property type="entry name" value="RT_nLTR_like"/>
    <property type="match status" value="1"/>
</dbReference>
<gene>
    <name evidence="2" type="ORF">G6F51_012284</name>
</gene>
<dbReference type="Proteomes" id="UP000717996">
    <property type="component" value="Unassembled WGS sequence"/>
</dbReference>
<evidence type="ECO:0000259" key="1">
    <source>
        <dbReference type="PROSITE" id="PS50878"/>
    </source>
</evidence>
<sequence>MTLPTLPSDEECPFDVDLIRDTINNLPVKKAPGIDHLRSEMLQPIQHLLAPALLVLFGLCWSWSYTPQNWRIAQVVPIYKKGSPSDASNYRPISLTSVLRKVMEKCLETTLQANGPPLDIAQGGFRISRSALDQALCLSEICHSLRVNHHINPVLAFLDIKSAYDTVDRTLIWHILQQYITPATLGLLRNLFDDVLIEVLLSNTSSRRLHPRTGVLQGSILSPYLYSVYINQLPALLRPQTFTADKTPDETIPLLNCLLYADDVALISDQQNMVHLLEICEQHSLETGYRWNPVKCVILDNHPQPIDYKLYNQVLPRQASFAYLGVPFKPGGFLDPESLVSRNCTKALATMNILKSIGLNPSGFSRLLSSRFYGQIVRPQMEYGLAINLLSHSQLKKLEDTQNKCMRMIYGAHDHSSTKVMLHLANLPTMIERVNILQAQFLFRSLYVPDDSLLGYLLPSIQHTRGYQWHALSNTVLWKQLPTPLEDLTVRTFRSVKKAYMQQRLQQRMNGYGSKLLSQCRPKLSIDPILWIPMTHQERSRCIRWRLGWLPGGKPRQCLIHPTCMLTRSHVITCRQIHQRLCLPISISDPLSFLLNKLPTSPRVSQRYADSWRFHWPTICSILFEIDQLQHDCFPQETNSSGERFLRWLDGNK</sequence>